<reference evidence="2" key="1">
    <citation type="submission" date="2022-12" db="EMBL/GenBank/DDBJ databases">
        <authorList>
            <person name="Alioto T."/>
            <person name="Alioto T."/>
            <person name="Gomez Garrido J."/>
        </authorList>
    </citation>
    <scope>NUCLEOTIDE SEQUENCE</scope>
</reference>
<gene>
    <name evidence="2" type="ORF">PODLI_1B011743</name>
</gene>
<feature type="compositionally biased region" description="Basic and acidic residues" evidence="1">
    <location>
        <begin position="1"/>
        <end position="12"/>
    </location>
</feature>
<evidence type="ECO:0000313" key="2">
    <source>
        <dbReference type="EMBL" id="CAI5767035.1"/>
    </source>
</evidence>
<evidence type="ECO:0000313" key="3">
    <source>
        <dbReference type="Proteomes" id="UP001178461"/>
    </source>
</evidence>
<proteinExistence type="predicted"/>
<feature type="region of interest" description="Disordered" evidence="1">
    <location>
        <begin position="1"/>
        <end position="38"/>
    </location>
</feature>
<accession>A0AA35NZ93</accession>
<feature type="compositionally biased region" description="Basic residues" evidence="1">
    <location>
        <begin position="27"/>
        <end position="37"/>
    </location>
</feature>
<evidence type="ECO:0000256" key="1">
    <source>
        <dbReference type="SAM" id="MobiDB-lite"/>
    </source>
</evidence>
<dbReference type="EMBL" id="OX395127">
    <property type="protein sequence ID" value="CAI5767035.1"/>
    <property type="molecule type" value="Genomic_DNA"/>
</dbReference>
<dbReference type="Proteomes" id="UP001178461">
    <property type="component" value="Chromosome 2"/>
</dbReference>
<name>A0AA35NZ93_9SAUR</name>
<sequence>MVRSESLQDRGRLWRSSGASALGRERHAARRGRKRGAPWRAARLSRLVRLCPAPSGADGRAGATAAGLPSERCKPTSLAGAGHDLDCRTGTHSTAKETAALCRFRLHVV</sequence>
<organism evidence="2 3">
    <name type="scientific">Podarcis lilfordi</name>
    <name type="common">Lilford's wall lizard</name>
    <dbReference type="NCBI Taxonomy" id="74358"/>
    <lineage>
        <taxon>Eukaryota</taxon>
        <taxon>Metazoa</taxon>
        <taxon>Chordata</taxon>
        <taxon>Craniata</taxon>
        <taxon>Vertebrata</taxon>
        <taxon>Euteleostomi</taxon>
        <taxon>Lepidosauria</taxon>
        <taxon>Squamata</taxon>
        <taxon>Bifurcata</taxon>
        <taxon>Unidentata</taxon>
        <taxon>Episquamata</taxon>
        <taxon>Laterata</taxon>
        <taxon>Lacertibaenia</taxon>
        <taxon>Lacertidae</taxon>
        <taxon>Podarcis</taxon>
    </lineage>
</organism>
<protein>
    <submittedName>
        <fullName evidence="2">Uncharacterized protein</fullName>
    </submittedName>
</protein>
<keyword evidence="3" id="KW-1185">Reference proteome</keyword>
<dbReference type="AlphaFoldDB" id="A0AA35NZ93"/>